<feature type="region of interest" description="Disordered" evidence="2">
    <location>
        <begin position="2399"/>
        <end position="2419"/>
    </location>
</feature>
<evidence type="ECO:0000313" key="6">
    <source>
        <dbReference type="RefSeq" id="XP_072846327.1"/>
    </source>
</evidence>
<dbReference type="InterPro" id="IPR018463">
    <property type="entry name" value="Centromere_CenpF_N"/>
</dbReference>
<feature type="compositionally biased region" description="Polar residues" evidence="2">
    <location>
        <begin position="205"/>
        <end position="218"/>
    </location>
</feature>
<feature type="compositionally biased region" description="Polar residues" evidence="2">
    <location>
        <begin position="1607"/>
        <end position="1618"/>
    </location>
</feature>
<evidence type="ECO:0000256" key="2">
    <source>
        <dbReference type="SAM" id="MobiDB-lite"/>
    </source>
</evidence>
<dbReference type="RefSeq" id="XP_072846329.1">
    <property type="nucleotide sequence ID" value="XM_072990228.1"/>
</dbReference>
<protein>
    <submittedName>
        <fullName evidence="6 7">Centromere protein F</fullName>
    </submittedName>
</protein>
<feature type="compositionally biased region" description="Polar residues" evidence="2">
    <location>
        <begin position="227"/>
        <end position="236"/>
    </location>
</feature>
<sequence length="2533" mass="289864">MSWVVEEWKEGLSTKVLHKIQELESQLEKLRKERQQRQFQLESLEAALQKQKQKVDQEKNEGATLKRENQNLIELCDTLENTRQKLSHELQVKESQVNFQEGQLISSKKQIEKLEQELKRYKSEIEKSEKSLVAGDVSFSTPQKNFTGCSTPSYNDSRFEELKVKYSKEAEERKRLEAELKSLKSQKTGSVHTESTISRREIARQQASSSVFSWQQEKTPSRRSSDSQETTVSRSLVVSHLPQESGATLGQKDEKLAKKDSTSCSILDSYKDSSLTDQMKTQNQELRSRITELEHKLQIQAEETKCNLTKLQETQLQLENLKMELAGKDKNLNKTKNEVNRITAQLDQAIAQCAAKEDKVKRLSDELNCQRQNSESVQRALQQKLKEKEKEFQQELSIQLSQAKIQLQEELHQAKKSYSVLQTELEKTLLAKQQFEKKVNDLTQKLNQVDQAFQTMQLKENELENVYEEVKKQNILLDSQSAQQLHEIGQLKDELCIAKQLLQQSQHFAEDMKNKNFSLERELKFLEEKLNKQEDPLTLEKMKCTISDLENEQDSLRQLLRQKDNIIEELSVKLEDLKKLQNILTECGELKKEIESLSEWKKESEQLLNKHGLEKERLMSKISSLESALMTEQLKSHDQIRVLDGENKSLSAEVKNLKCTVEDKTAELEAQRKVHNDLQQEAAASEAKHRKERENNLLKLGEISQHVVVLQKQLQLAENEALEKGKCIASLETSLASHVQLNEHFQKQSEELAQARDDMERKLAEVEQREKDFAQGAGQQINKLQAAVFEKQEMLAEALAALEEKDEKLQALMKQLNRQKAQTRAMCEDSAQHLSAVPQPTGQHSNLKSPVGSLEQKSLDLMQKTPCLSSSLKEREEEHGGNALLLLDTKEELERECMSLEAKEEHSECALKDQACHSEVEKATFETPDRQLMSKHEVLRAVSLEGKNSILLYNPEKHQSVPEEAKILEQEGSAYNKMQHCDLILMEEDGQLVKEMKIGNEYALSDFPLDKVLLQQLKVSVKEKEDELNKYQVKLEMLQMDLEDKEASVEDYCEEINQLKTVLRTVEIKMEESENENEKLKLELQDLKNLESSALGMTDEDGKNQLSVCFSMFTKDILNQQADAKHASISPDLMLSQNDYDQLVYSLHITLSKLNELEKMCEHLQVEKSRLASGLKDLHLEGVRNTDTVAQELIYKMNNLKEQRATSSDETINQNRMGVECCDVLNYEDLKLFTEEIKILFDKVKETAVSLKNEYEISRGENLRISSNISELQCYVERLKENNMAAGFIEVDTTSFTSEVIPGPVDQECQTEGEFCVGFPSWSETRNCTKAVPSEVNFDVEVCTPSSKTDGGNSNRQATVECTTNQHCHSFVEDAAGVSAVKQECIVAKRHDLKKTVERLLCETHGKSSKMPEESFRSYKNLEDEEIKKIQEMLLCTRKEIDGLQTVFDKQQWQQKLNNVVLQVASNMKAEKKYLEKAEGHLPGLALSSTALLSVNTEQQAWISAEQAVDPLWPLEISALPNESMVVEAASDEMITKGYQVNRTEDETTTYEANLSTKSPEKLVLDIESRKVVDECTFPTNYPEELLFPSNPSMDTVGVTFLENSGTTTVPHQQIEQGSHQKPESSQDVEEASRRTDTLLMEIQYLKSHLESKDKELSEKIITCVELDKTTRVLEQEKADLSEALKSVTFDNQQLSYNLMTLGIELNKVKSDLEMYKLRLSDTMDTLEDLEMTKVDWTERLLETENELRRIKSEKTNVENHALSMEADVEELHLKNEQLERENENKLKTVLGLQEQLQIITTERNQFTQDLRDLSKDKEELDQMCQKMQETIKDLESRQVDSAEFIRILEAEAKTQTKLLQAMKTDTDLLSAEKDCLMGQLENLDKLVRDLALEKEAAESQIKYLKEEREADLRQYETLHSKLSISEMENSKITKSLEGSLIEKGELAARLNSAQEEVDQLRQGIEKLKTKIESDERHKRQLAEKLRESRRKADCLVDRIQNLQRELEMTEENLEDAILQAEVAKAETERVNSEVDHMRAVLQSVELERDALKSAKQCLERQLMGEQDKVASLEGGHSILVKQLEDKEKENTELRGKYENVVVAMESQLNQVHEQAEQSLNKQNICKGKEQDFINQVTSLKYENMSVGHQLEEADHKDSEIEQPIEALIQECQVFIQRLKEDASLLEPLPKTEISQALFEEPFEHREEELEATTSEKYAYLGKIEHLKKECNIFYCKYQQWLKTFGQLKQENKLMRKQIEELEGQLKSVDPGSQEDAVADEMEELRESAEEKNTEADHTLEKYCALIINHHKLEEENEMLRTQVFLLNSRLKQSSDASGSPDQSPTKIASRLPTEKASPENSTTVAGKWQQCQANRSNGKKSRSLQETVTVMRTVFQQHGSVGPKDSAKQDKGMRENGSSCPNFSHLAFPKTSPCLVNLSMRSPPFPIEKDDMHENLKATAEGSKIQKMNNALMQERQSPSSPLGFTPRSPLSAYNPSLQVEAGRSAEYLNTTTAKHSLSSEENELDKACHVQ</sequence>
<dbReference type="RefSeq" id="XP_072846332.1">
    <property type="nucleotide sequence ID" value="XM_072990231.1"/>
</dbReference>
<dbReference type="Pfam" id="PF10473">
    <property type="entry name" value="CENP-F_leu_zip"/>
    <property type="match status" value="2"/>
</dbReference>
<feature type="coiled-coil region" evidence="1">
    <location>
        <begin position="640"/>
        <end position="826"/>
    </location>
</feature>
<accession>A0ABM5FLP2</accession>
<feature type="compositionally biased region" description="Basic and acidic residues" evidence="2">
    <location>
        <begin position="2406"/>
        <end position="2415"/>
    </location>
</feature>
<evidence type="ECO:0000256" key="1">
    <source>
        <dbReference type="SAM" id="Coils"/>
    </source>
</evidence>
<dbReference type="PANTHER" id="PTHR18874">
    <property type="entry name" value="CMF/LEK/CENP CELL DIVISION-RELATED"/>
    <property type="match status" value="1"/>
</dbReference>
<dbReference type="GeneID" id="110087180"/>
<evidence type="ECO:0000313" key="5">
    <source>
        <dbReference type="Proteomes" id="UP001652642"/>
    </source>
</evidence>
<feature type="compositionally biased region" description="Polar residues" evidence="2">
    <location>
        <begin position="186"/>
        <end position="196"/>
    </location>
</feature>
<name>A0ABM5FLP2_9SAUR</name>
<feature type="region of interest" description="Disordered" evidence="2">
    <location>
        <begin position="181"/>
        <end position="254"/>
    </location>
</feature>
<proteinExistence type="predicted"/>
<feature type="coiled-coil region" evidence="1">
    <location>
        <begin position="1944"/>
        <end position="2069"/>
    </location>
</feature>
<feature type="coiled-coil region" evidence="1">
    <location>
        <begin position="13"/>
        <end position="131"/>
    </location>
</feature>
<feature type="coiled-coil region" evidence="1">
    <location>
        <begin position="1713"/>
        <end position="1915"/>
    </location>
</feature>
<feature type="region of interest" description="Disordered" evidence="2">
    <location>
        <begin position="2512"/>
        <end position="2533"/>
    </location>
</feature>
<dbReference type="RefSeq" id="XP_072846327.1">
    <property type="nucleotide sequence ID" value="XM_072990226.1"/>
</dbReference>
<feature type="coiled-coil region" evidence="1">
    <location>
        <begin position="509"/>
        <end position="610"/>
    </location>
</feature>
<feature type="coiled-coil region" evidence="1">
    <location>
        <begin position="1014"/>
        <end position="1093"/>
    </location>
</feature>
<keyword evidence="5" id="KW-1185">Reference proteome</keyword>
<feature type="domain" description="Centromere protein Cenp-F leucine-rich repeat-containing" evidence="3">
    <location>
        <begin position="1975"/>
        <end position="2114"/>
    </location>
</feature>
<dbReference type="Pfam" id="PF10481">
    <property type="entry name" value="CENP-F_N"/>
    <property type="match status" value="1"/>
</dbReference>
<dbReference type="InterPro" id="IPR043513">
    <property type="entry name" value="Cenp-F"/>
</dbReference>
<organism evidence="5 8">
    <name type="scientific">Pogona vitticeps</name>
    <name type="common">central bearded dragon</name>
    <dbReference type="NCBI Taxonomy" id="103695"/>
    <lineage>
        <taxon>Eukaryota</taxon>
        <taxon>Metazoa</taxon>
        <taxon>Chordata</taxon>
        <taxon>Craniata</taxon>
        <taxon>Vertebrata</taxon>
        <taxon>Euteleostomi</taxon>
        <taxon>Lepidosauria</taxon>
        <taxon>Squamata</taxon>
        <taxon>Bifurcata</taxon>
        <taxon>Unidentata</taxon>
        <taxon>Episquamata</taxon>
        <taxon>Toxicofera</taxon>
        <taxon>Iguania</taxon>
        <taxon>Acrodonta</taxon>
        <taxon>Agamidae</taxon>
        <taxon>Amphibolurinae</taxon>
        <taxon>Pogona</taxon>
    </lineage>
</organism>
<feature type="compositionally biased region" description="Polar residues" evidence="2">
    <location>
        <begin position="2333"/>
        <end position="2347"/>
    </location>
</feature>
<reference evidence="5 6" key="1">
    <citation type="submission" date="2025-05" db="UniProtKB">
        <authorList>
            <consortium name="RefSeq"/>
        </authorList>
    </citation>
    <scope>NUCLEOTIDE SEQUENCE [LARGE SCALE GENOMIC DNA]</scope>
</reference>
<feature type="coiled-coil region" evidence="1">
    <location>
        <begin position="883"/>
        <end position="910"/>
    </location>
</feature>
<feature type="region of interest" description="Disordered" evidence="2">
    <location>
        <begin position="2333"/>
        <end position="2385"/>
    </location>
</feature>
<feature type="coiled-coil region" evidence="1">
    <location>
        <begin position="2245"/>
        <end position="2302"/>
    </location>
</feature>
<gene>
    <name evidence="6 7 8" type="primary">CENPF</name>
</gene>
<dbReference type="InterPro" id="IPR019513">
    <property type="entry name" value="Centromere_CenpF_leu-rich_rpt"/>
</dbReference>
<keyword evidence="1" id="KW-0175">Coiled coil</keyword>
<feature type="compositionally biased region" description="Polar residues" evidence="2">
    <location>
        <begin position="2359"/>
        <end position="2377"/>
    </location>
</feature>
<feature type="region of interest" description="Disordered" evidence="2">
    <location>
        <begin position="1607"/>
        <end position="1634"/>
    </location>
</feature>
<feature type="compositionally biased region" description="Basic and acidic residues" evidence="2">
    <location>
        <begin position="1619"/>
        <end position="1634"/>
    </location>
</feature>
<evidence type="ECO:0000313" key="8">
    <source>
        <dbReference type="RefSeq" id="XP_072846332.1"/>
    </source>
</evidence>
<feature type="domain" description="Centromere protein Cenp-F leucine-rich repeat-containing" evidence="3">
    <location>
        <begin position="1737"/>
        <end position="1875"/>
    </location>
</feature>
<dbReference type="PANTHER" id="PTHR18874:SF10">
    <property type="entry name" value="CENTROMERE PROTEIN F"/>
    <property type="match status" value="1"/>
</dbReference>
<feature type="coiled-coil region" evidence="1">
    <location>
        <begin position="276"/>
        <end position="476"/>
    </location>
</feature>
<feature type="domain" description="Centromere protein Cenp-F N-terminal" evidence="4">
    <location>
        <begin position="1"/>
        <end position="302"/>
    </location>
</feature>
<evidence type="ECO:0000313" key="7">
    <source>
        <dbReference type="RefSeq" id="XP_072846329.1"/>
    </source>
</evidence>
<feature type="compositionally biased region" description="Polar residues" evidence="2">
    <location>
        <begin position="2475"/>
        <end position="2484"/>
    </location>
</feature>
<evidence type="ECO:0000259" key="3">
    <source>
        <dbReference type="Pfam" id="PF10473"/>
    </source>
</evidence>
<dbReference type="Proteomes" id="UP001652642">
    <property type="component" value="Chromosome 1"/>
</dbReference>
<evidence type="ECO:0000259" key="4">
    <source>
        <dbReference type="Pfam" id="PF10481"/>
    </source>
</evidence>
<feature type="region of interest" description="Disordered" evidence="2">
    <location>
        <begin position="2475"/>
        <end position="2500"/>
    </location>
</feature>